<sequence length="37" mass="4388">VVTGPQQGLRDVVAIRHWRWHLRKDGQLFWASGEMRT</sequence>
<gene>
    <name evidence="1" type="ORF">PSYPI_48355</name>
</gene>
<dbReference type="AlphaFoldDB" id="F3GRV0"/>
<evidence type="ECO:0000313" key="1">
    <source>
        <dbReference type="EMBL" id="EGH49803.1"/>
    </source>
</evidence>
<feature type="non-terminal residue" evidence="1">
    <location>
        <position position="37"/>
    </location>
</feature>
<protein>
    <submittedName>
        <fullName evidence="1">Uncharacterized protein</fullName>
    </submittedName>
</protein>
<keyword evidence="2" id="KW-1185">Reference proteome</keyword>
<organism evidence="1 2">
    <name type="scientific">Pseudomonas syringae pv. pisi str. 1704B</name>
    <dbReference type="NCBI Taxonomy" id="629263"/>
    <lineage>
        <taxon>Bacteria</taxon>
        <taxon>Pseudomonadati</taxon>
        <taxon>Pseudomonadota</taxon>
        <taxon>Gammaproteobacteria</taxon>
        <taxon>Pseudomonadales</taxon>
        <taxon>Pseudomonadaceae</taxon>
        <taxon>Pseudomonas</taxon>
        <taxon>Pseudomonas syringae</taxon>
    </lineage>
</organism>
<proteinExistence type="predicted"/>
<accession>F3GRV0</accession>
<comment type="caution">
    <text evidence="1">The sequence shown here is derived from an EMBL/GenBank/DDBJ whole genome shotgun (WGS) entry which is preliminary data.</text>
</comment>
<name>F3GRV0_PSESJ</name>
<reference evidence="1 2" key="1">
    <citation type="journal article" date="2011" name="PLoS Pathog.">
        <title>Dynamic evolution of pathogenicity revealed by sequencing and comparative genomics of 19 Pseudomonas syringae isolates.</title>
        <authorList>
            <person name="Baltrus D.A."/>
            <person name="Nishimura M.T."/>
            <person name="Romanchuk A."/>
            <person name="Chang J.H."/>
            <person name="Mukhtar M.S."/>
            <person name="Cherkis K."/>
            <person name="Roach J."/>
            <person name="Grant S.R."/>
            <person name="Jones C.D."/>
            <person name="Dangl J.L."/>
        </authorList>
    </citation>
    <scope>NUCLEOTIDE SEQUENCE [LARGE SCALE GENOMIC DNA]</scope>
    <source>
        <strain evidence="1 2">1704B</strain>
    </source>
</reference>
<feature type="non-terminal residue" evidence="1">
    <location>
        <position position="1"/>
    </location>
</feature>
<dbReference type="Proteomes" id="UP000004986">
    <property type="component" value="Unassembled WGS sequence"/>
</dbReference>
<evidence type="ECO:0000313" key="2">
    <source>
        <dbReference type="Proteomes" id="UP000004986"/>
    </source>
</evidence>
<dbReference type="HOGENOM" id="CLU_3352956_0_0_6"/>
<dbReference type="EMBL" id="AEAI01004737">
    <property type="protein sequence ID" value="EGH49803.1"/>
    <property type="molecule type" value="Genomic_DNA"/>
</dbReference>